<dbReference type="Gene3D" id="2.40.420.20">
    <property type="match status" value="1"/>
</dbReference>
<comment type="similarity">
    <text evidence="1">Belongs to the membrane fusion protein (MFP) (TC 8.A.1) family.</text>
</comment>
<evidence type="ECO:0000313" key="4">
    <source>
        <dbReference type="EMBL" id="MFD2700861.1"/>
    </source>
</evidence>
<dbReference type="RefSeq" id="WP_379261904.1">
    <property type="nucleotide sequence ID" value="NZ_JBHUMJ010000002.1"/>
</dbReference>
<organism evidence="4 5">
    <name type="scientific">Paenibacillus shunpengii</name>
    <dbReference type="NCBI Taxonomy" id="2054424"/>
    <lineage>
        <taxon>Bacteria</taxon>
        <taxon>Bacillati</taxon>
        <taxon>Bacillota</taxon>
        <taxon>Bacilli</taxon>
        <taxon>Bacillales</taxon>
        <taxon>Paenibacillaceae</taxon>
        <taxon>Paenibacillus</taxon>
    </lineage>
</organism>
<feature type="compositionally biased region" description="Low complexity" evidence="3">
    <location>
        <begin position="247"/>
        <end position="261"/>
    </location>
</feature>
<sequence>MSTKKRTLRLIIILFFTVLLLLTFLSNTIQSLTLPKVAVEKAAMGSLDLSVSEEGYLQPAYSTPLMSAGNWTILKVHAEKGDHVSKGDPLITFDLGVTERALEDAKTRYQKDELVLNQLMEALKPLLREDDTEAIANQEHQIEIQKLNMTIQQRELKDLEQQILDGRVLRAPYDGVVTELTAKEGITVSAAQQVCIIASDDSGYKLDVIVSEYQASTLRIGGEVKVNIDDGGVRVLDGIISSIENQGDPASASASESGAADPDSRAVTIDVNGTDLKPGLKATAYIHQESQQPGFMVPADVMQSDLNGTYLFTVSVTEGPLGSSYFAKKTYVNIGAKNNETVVITNGLLPEELFITDTSEPLSDGNRVRLE</sequence>
<comment type="caution">
    <text evidence="4">The sequence shown here is derived from an EMBL/GenBank/DDBJ whole genome shotgun (WGS) entry which is preliminary data.</text>
</comment>
<dbReference type="PANTHER" id="PTHR30469:SF15">
    <property type="entry name" value="HLYD FAMILY OF SECRETION PROTEINS"/>
    <property type="match status" value="1"/>
</dbReference>
<accession>A0ABW5SN00</accession>
<dbReference type="SUPFAM" id="SSF111369">
    <property type="entry name" value="HlyD-like secretion proteins"/>
    <property type="match status" value="1"/>
</dbReference>
<feature type="coiled-coil region" evidence="2">
    <location>
        <begin position="102"/>
        <end position="162"/>
    </location>
</feature>
<keyword evidence="2" id="KW-0175">Coiled coil</keyword>
<evidence type="ECO:0000313" key="5">
    <source>
        <dbReference type="Proteomes" id="UP001597540"/>
    </source>
</evidence>
<feature type="region of interest" description="Disordered" evidence="3">
    <location>
        <begin position="246"/>
        <end position="265"/>
    </location>
</feature>
<dbReference type="EMBL" id="JBHUMJ010000002">
    <property type="protein sequence ID" value="MFD2700861.1"/>
    <property type="molecule type" value="Genomic_DNA"/>
</dbReference>
<evidence type="ECO:0000256" key="1">
    <source>
        <dbReference type="ARBA" id="ARBA00009477"/>
    </source>
</evidence>
<dbReference type="Gene3D" id="2.40.30.170">
    <property type="match status" value="1"/>
</dbReference>
<dbReference type="PANTHER" id="PTHR30469">
    <property type="entry name" value="MULTIDRUG RESISTANCE PROTEIN MDTA"/>
    <property type="match status" value="1"/>
</dbReference>
<protein>
    <submittedName>
        <fullName evidence="4">Efflux RND transporter periplasmic adaptor subunit</fullName>
    </submittedName>
</protein>
<reference evidence="5" key="1">
    <citation type="journal article" date="2019" name="Int. J. Syst. Evol. Microbiol.">
        <title>The Global Catalogue of Microorganisms (GCM) 10K type strain sequencing project: providing services to taxonomists for standard genome sequencing and annotation.</title>
        <authorList>
            <consortium name="The Broad Institute Genomics Platform"/>
            <consortium name="The Broad Institute Genome Sequencing Center for Infectious Disease"/>
            <person name="Wu L."/>
            <person name="Ma J."/>
        </authorList>
    </citation>
    <scope>NUCLEOTIDE SEQUENCE [LARGE SCALE GENOMIC DNA]</scope>
    <source>
        <strain evidence="5">KCTC 33849</strain>
    </source>
</reference>
<dbReference type="Proteomes" id="UP001597540">
    <property type="component" value="Unassembled WGS sequence"/>
</dbReference>
<dbReference type="Gene3D" id="2.40.50.100">
    <property type="match status" value="1"/>
</dbReference>
<dbReference type="NCBIfam" id="TIGR01730">
    <property type="entry name" value="RND_mfp"/>
    <property type="match status" value="1"/>
</dbReference>
<evidence type="ECO:0000256" key="3">
    <source>
        <dbReference type="SAM" id="MobiDB-lite"/>
    </source>
</evidence>
<dbReference type="InterPro" id="IPR006143">
    <property type="entry name" value="RND_pump_MFP"/>
</dbReference>
<proteinExistence type="inferred from homology"/>
<evidence type="ECO:0000256" key="2">
    <source>
        <dbReference type="SAM" id="Coils"/>
    </source>
</evidence>
<gene>
    <name evidence="4" type="ORF">ACFSVM_10310</name>
</gene>
<keyword evidence="5" id="KW-1185">Reference proteome</keyword>
<dbReference type="Gene3D" id="1.10.287.470">
    <property type="entry name" value="Helix hairpin bin"/>
    <property type="match status" value="1"/>
</dbReference>
<name>A0ABW5SN00_9BACL</name>